<dbReference type="Gene3D" id="1.10.260.70">
    <property type="entry name" value="SATB, CULT domain"/>
    <property type="match status" value="1"/>
</dbReference>
<dbReference type="InterPro" id="IPR039673">
    <property type="entry name" value="SATB1/SATB2"/>
</dbReference>
<feature type="non-terminal residue" evidence="2">
    <location>
        <position position="162"/>
    </location>
</feature>
<feature type="domain" description="CUTL" evidence="1">
    <location>
        <begin position="1"/>
        <end position="49"/>
    </location>
</feature>
<dbReference type="InterPro" id="IPR032355">
    <property type="entry name" value="CUTL"/>
</dbReference>
<proteinExistence type="predicted"/>
<accession>A0A087T209</accession>
<dbReference type="InterPro" id="IPR038216">
    <property type="entry name" value="SATB_CUTL_sf"/>
</dbReference>
<evidence type="ECO:0000313" key="3">
    <source>
        <dbReference type="Proteomes" id="UP000054359"/>
    </source>
</evidence>
<organism evidence="2 3">
    <name type="scientific">Stegodyphus mimosarum</name>
    <name type="common">African social velvet spider</name>
    <dbReference type="NCBI Taxonomy" id="407821"/>
    <lineage>
        <taxon>Eukaryota</taxon>
        <taxon>Metazoa</taxon>
        <taxon>Ecdysozoa</taxon>
        <taxon>Arthropoda</taxon>
        <taxon>Chelicerata</taxon>
        <taxon>Arachnida</taxon>
        <taxon>Araneae</taxon>
        <taxon>Araneomorphae</taxon>
        <taxon>Entelegynae</taxon>
        <taxon>Eresoidea</taxon>
        <taxon>Eresidae</taxon>
        <taxon>Stegodyphus</taxon>
    </lineage>
</organism>
<dbReference type="PANTHER" id="PTHR15116:SF14">
    <property type="entry name" value="DNA-BINDING PROTEIN SATB1"/>
    <property type="match status" value="1"/>
</dbReference>
<dbReference type="EMBL" id="KK113027">
    <property type="protein sequence ID" value="KFM59148.1"/>
    <property type="molecule type" value="Genomic_DNA"/>
</dbReference>
<name>A0A087T209_STEMI</name>
<gene>
    <name evidence="2" type="ORF">X975_16192</name>
</gene>
<sequence length="162" mass="18985">MSQSKLAKLCPLSQPMLSNIINNRYVGKIGKEKCQEFGLWYLTYRKQHPEGSTPEVVPNDRPVDGRLTFHPTKELPVMRDWFHSCRNPSRRTLQMYVDILNQGPVRQQESVMTKLEGEKEREREKVFHLSFQCLLKCNFMFPVKIIHEISDPVVLKVTRGQK</sequence>
<dbReference type="OrthoDB" id="10052721at2759"/>
<dbReference type="Proteomes" id="UP000054359">
    <property type="component" value="Unassembled WGS sequence"/>
</dbReference>
<dbReference type="GO" id="GO:0000981">
    <property type="term" value="F:DNA-binding transcription factor activity, RNA polymerase II-specific"/>
    <property type="evidence" value="ECO:0007669"/>
    <property type="project" value="TreeGrafter"/>
</dbReference>
<reference evidence="2 3" key="1">
    <citation type="submission" date="2013-11" db="EMBL/GenBank/DDBJ databases">
        <title>Genome sequencing of Stegodyphus mimosarum.</title>
        <authorList>
            <person name="Bechsgaard J."/>
        </authorList>
    </citation>
    <scope>NUCLEOTIDE SEQUENCE [LARGE SCALE GENOMIC DNA]</scope>
</reference>
<dbReference type="GO" id="GO:0006338">
    <property type="term" value="P:chromatin remodeling"/>
    <property type="evidence" value="ECO:0007669"/>
    <property type="project" value="InterPro"/>
</dbReference>
<dbReference type="PROSITE" id="PS51983">
    <property type="entry name" value="CUTL"/>
    <property type="match status" value="1"/>
</dbReference>
<protein>
    <submittedName>
        <fullName evidence="2">DNA-binding protein SATB2</fullName>
    </submittedName>
</protein>
<dbReference type="PANTHER" id="PTHR15116">
    <property type="entry name" value="DNA-BINDING PROTEIN SATB FAMILY MEMBER"/>
    <property type="match status" value="1"/>
</dbReference>
<dbReference type="GO" id="GO:0000978">
    <property type="term" value="F:RNA polymerase II cis-regulatory region sequence-specific DNA binding"/>
    <property type="evidence" value="ECO:0007669"/>
    <property type="project" value="TreeGrafter"/>
</dbReference>
<evidence type="ECO:0000259" key="1">
    <source>
        <dbReference type="PROSITE" id="PS51983"/>
    </source>
</evidence>
<dbReference type="STRING" id="407821.A0A087T209"/>
<evidence type="ECO:0000313" key="2">
    <source>
        <dbReference type="EMBL" id="KFM59148.1"/>
    </source>
</evidence>
<dbReference type="OMA" id="KELPVMR"/>
<dbReference type="AlphaFoldDB" id="A0A087T209"/>
<keyword evidence="3" id="KW-1185">Reference proteome</keyword>
<keyword evidence="2" id="KW-0238">DNA-binding</keyword>
<dbReference type="Pfam" id="PF16557">
    <property type="entry name" value="CUTL"/>
    <property type="match status" value="1"/>
</dbReference>